<dbReference type="Proteomes" id="UP001595975">
    <property type="component" value="Unassembled WGS sequence"/>
</dbReference>
<evidence type="ECO:0000313" key="2">
    <source>
        <dbReference type="Proteomes" id="UP001595975"/>
    </source>
</evidence>
<sequence length="99" mass="10771">METWIKSTITGGGTGQGLTQQVLALRPADAPEALNHFRDHLLHCGATTAVEADGHPQVLLFEDRAANPQLLVDLANDRITAFTPTGEGWTSQQLLQLRR</sequence>
<organism evidence="1 2">
    <name type="scientific">Kitasatospora misakiensis</name>
    <dbReference type="NCBI Taxonomy" id="67330"/>
    <lineage>
        <taxon>Bacteria</taxon>
        <taxon>Bacillati</taxon>
        <taxon>Actinomycetota</taxon>
        <taxon>Actinomycetes</taxon>
        <taxon>Kitasatosporales</taxon>
        <taxon>Streptomycetaceae</taxon>
        <taxon>Kitasatospora</taxon>
    </lineage>
</organism>
<protein>
    <submittedName>
        <fullName evidence="1">Uncharacterized protein</fullName>
    </submittedName>
</protein>
<keyword evidence="2" id="KW-1185">Reference proteome</keyword>
<evidence type="ECO:0000313" key="1">
    <source>
        <dbReference type="EMBL" id="MFC5666520.1"/>
    </source>
</evidence>
<reference evidence="2" key="1">
    <citation type="journal article" date="2019" name="Int. J. Syst. Evol. Microbiol.">
        <title>The Global Catalogue of Microorganisms (GCM) 10K type strain sequencing project: providing services to taxonomists for standard genome sequencing and annotation.</title>
        <authorList>
            <consortium name="The Broad Institute Genomics Platform"/>
            <consortium name="The Broad Institute Genome Sequencing Center for Infectious Disease"/>
            <person name="Wu L."/>
            <person name="Ma J."/>
        </authorList>
    </citation>
    <scope>NUCLEOTIDE SEQUENCE [LARGE SCALE GENOMIC DNA]</scope>
    <source>
        <strain evidence="2">CGMCC 4.1437</strain>
    </source>
</reference>
<comment type="caution">
    <text evidence="1">The sequence shown here is derived from an EMBL/GenBank/DDBJ whole genome shotgun (WGS) entry which is preliminary data.</text>
</comment>
<gene>
    <name evidence="1" type="ORF">ACFP3U_26575</name>
</gene>
<name>A0ABW0XEK7_9ACTN</name>
<proteinExistence type="predicted"/>
<dbReference type="RefSeq" id="WP_380228203.1">
    <property type="nucleotide sequence ID" value="NZ_JBHSOF010000041.1"/>
</dbReference>
<accession>A0ABW0XEK7</accession>
<dbReference type="EMBL" id="JBHSOF010000041">
    <property type="protein sequence ID" value="MFC5666520.1"/>
    <property type="molecule type" value="Genomic_DNA"/>
</dbReference>